<comment type="subcellular location">
    <subcellularLocation>
        <location evidence="1">Cell membrane</location>
        <topology evidence="1">Multi-pass membrane protein</topology>
    </subcellularLocation>
</comment>
<dbReference type="RefSeq" id="WP_153233821.1">
    <property type="nucleotide sequence ID" value="NZ_WINI01000002.1"/>
</dbReference>
<feature type="transmembrane region" description="Helical" evidence="7">
    <location>
        <begin position="128"/>
        <end position="149"/>
    </location>
</feature>
<dbReference type="PANTHER" id="PTHR42718">
    <property type="entry name" value="MAJOR FACILITATOR SUPERFAMILY MULTIDRUG TRANSPORTER MFSC"/>
    <property type="match status" value="1"/>
</dbReference>
<evidence type="ECO:0000256" key="3">
    <source>
        <dbReference type="ARBA" id="ARBA00022475"/>
    </source>
</evidence>
<accession>A0A843YRQ7</accession>
<dbReference type="PRINTS" id="PR01036">
    <property type="entry name" value="TCRTETB"/>
</dbReference>
<dbReference type="InterPro" id="IPR036259">
    <property type="entry name" value="MFS_trans_sf"/>
</dbReference>
<feature type="domain" description="Major facilitator superfamily (MFS) profile" evidence="8">
    <location>
        <begin position="37"/>
        <end position="468"/>
    </location>
</feature>
<dbReference type="AlphaFoldDB" id="A0A843YRQ7"/>
<evidence type="ECO:0000256" key="1">
    <source>
        <dbReference type="ARBA" id="ARBA00004651"/>
    </source>
</evidence>
<feature type="transmembrane region" description="Helical" evidence="7">
    <location>
        <begin position="250"/>
        <end position="268"/>
    </location>
</feature>
<dbReference type="InterPro" id="IPR020846">
    <property type="entry name" value="MFS_dom"/>
</dbReference>
<feature type="transmembrane region" description="Helical" evidence="7">
    <location>
        <begin position="223"/>
        <end position="244"/>
    </location>
</feature>
<evidence type="ECO:0000256" key="2">
    <source>
        <dbReference type="ARBA" id="ARBA00022448"/>
    </source>
</evidence>
<name>A0A843YRQ7_9BURK</name>
<evidence type="ECO:0000256" key="4">
    <source>
        <dbReference type="ARBA" id="ARBA00022692"/>
    </source>
</evidence>
<comment type="caution">
    <text evidence="9">The sequence shown here is derived from an EMBL/GenBank/DDBJ whole genome shotgun (WGS) entry which is preliminary data.</text>
</comment>
<keyword evidence="3" id="KW-1003">Cell membrane</keyword>
<keyword evidence="4 7" id="KW-0812">Transmembrane</keyword>
<evidence type="ECO:0000256" key="7">
    <source>
        <dbReference type="SAM" id="Phobius"/>
    </source>
</evidence>
<dbReference type="InterPro" id="IPR004638">
    <property type="entry name" value="EmrB-like"/>
</dbReference>
<dbReference type="PROSITE" id="PS50850">
    <property type="entry name" value="MFS"/>
    <property type="match status" value="1"/>
</dbReference>
<dbReference type="OrthoDB" id="9807274at2"/>
<dbReference type="Gene3D" id="1.20.1250.20">
    <property type="entry name" value="MFS general substrate transporter like domains"/>
    <property type="match status" value="1"/>
</dbReference>
<protein>
    <submittedName>
        <fullName evidence="9">DHA2 family efflux MFS transporter permease subunit</fullName>
    </submittedName>
</protein>
<feature type="transmembrane region" description="Helical" evidence="7">
    <location>
        <begin position="288"/>
        <end position="313"/>
    </location>
</feature>
<dbReference type="SUPFAM" id="SSF103473">
    <property type="entry name" value="MFS general substrate transporter"/>
    <property type="match status" value="1"/>
</dbReference>
<dbReference type="Proteomes" id="UP000451565">
    <property type="component" value="Unassembled WGS sequence"/>
</dbReference>
<organism evidence="9 10">
    <name type="scientific">Glaciimonas soli</name>
    <dbReference type="NCBI Taxonomy" id="2590999"/>
    <lineage>
        <taxon>Bacteria</taxon>
        <taxon>Pseudomonadati</taxon>
        <taxon>Pseudomonadota</taxon>
        <taxon>Betaproteobacteria</taxon>
        <taxon>Burkholderiales</taxon>
        <taxon>Oxalobacteraceae</taxon>
        <taxon>Glaciimonas</taxon>
    </lineage>
</organism>
<dbReference type="NCBIfam" id="TIGR00711">
    <property type="entry name" value="efflux_EmrB"/>
    <property type="match status" value="1"/>
</dbReference>
<dbReference type="InterPro" id="IPR011701">
    <property type="entry name" value="MFS"/>
</dbReference>
<dbReference type="Gene3D" id="1.20.1720.10">
    <property type="entry name" value="Multidrug resistance protein D"/>
    <property type="match status" value="1"/>
</dbReference>
<reference evidence="9 10" key="1">
    <citation type="submission" date="2019-10" db="EMBL/GenBank/DDBJ databases">
        <title>Glaciimonas soli sp. nov., a psychrophilic bacterium isolated from the forest soil of a high elevation mountain in Taiwan.</title>
        <authorList>
            <person name="Wang L.-T."/>
            <person name="Shieh W.Y."/>
        </authorList>
    </citation>
    <scope>NUCLEOTIDE SEQUENCE [LARGE SCALE GENOMIC DNA]</scope>
    <source>
        <strain evidence="9 10">GS1</strain>
    </source>
</reference>
<dbReference type="GO" id="GO:0022857">
    <property type="term" value="F:transmembrane transporter activity"/>
    <property type="evidence" value="ECO:0007669"/>
    <property type="project" value="InterPro"/>
</dbReference>
<evidence type="ECO:0000313" key="10">
    <source>
        <dbReference type="Proteomes" id="UP000451565"/>
    </source>
</evidence>
<feature type="transmembrane region" description="Helical" evidence="7">
    <location>
        <begin position="161"/>
        <end position="183"/>
    </location>
</feature>
<feature type="transmembrane region" description="Helical" evidence="7">
    <location>
        <begin position="189"/>
        <end position="211"/>
    </location>
</feature>
<proteinExistence type="predicted"/>
<gene>
    <name evidence="9" type="ORF">GEV47_05845</name>
</gene>
<feature type="transmembrane region" description="Helical" evidence="7">
    <location>
        <begin position="444"/>
        <end position="463"/>
    </location>
</feature>
<feature type="transmembrane region" description="Helical" evidence="7">
    <location>
        <begin position="418"/>
        <end position="438"/>
    </location>
</feature>
<dbReference type="EMBL" id="WINI01000002">
    <property type="protein sequence ID" value="MQR00203.1"/>
    <property type="molecule type" value="Genomic_DNA"/>
</dbReference>
<sequence length="468" mass="48858">MSLTFYSINAASNADLKKIKADNVEQDGLGLPRRYWAVLSILLGTFLGNLDAAIANIALPTIAHDLSGTPATTLWVANAYQLALAISVLPLAALGDMMGHKRIYLTGAIVFTLASIICAIAPSLHILIIARAVQGFGGACMSTVVPALLRSVFPQKIVGRGIALLALTVALSAALGPSAAALILSIANWHWLFAVNVPLGILVVTLATIILPRGRGVHRAFDSIGAILNALVFVFLIIGVAGLGNPAGDTSATIEIVVALVLAIILILQQRAHKTPLVPIDLLRIRQFTLAVLTSICSYMAQTIAYVSLPFLLEHQFGRNEVGTGLLMTPWPLVIVFVAPLAGRLSDRFEARNLTTIGLAVLALGLSLLAALPADASSGSIAWRIALCGIGFGFFQTPNNRVLLTSGPRERSGAAGGVMTMARMIGMTMGAALAGLMFKLNAGHVSQAALMLGAGFAVTGMAVSRIRG</sequence>
<feature type="transmembrane region" description="Helical" evidence="7">
    <location>
        <begin position="325"/>
        <end position="342"/>
    </location>
</feature>
<evidence type="ECO:0000256" key="6">
    <source>
        <dbReference type="ARBA" id="ARBA00023136"/>
    </source>
</evidence>
<feature type="transmembrane region" description="Helical" evidence="7">
    <location>
        <begin position="79"/>
        <end position="96"/>
    </location>
</feature>
<evidence type="ECO:0000313" key="9">
    <source>
        <dbReference type="EMBL" id="MQR00203.1"/>
    </source>
</evidence>
<evidence type="ECO:0000259" key="8">
    <source>
        <dbReference type="PROSITE" id="PS50850"/>
    </source>
</evidence>
<feature type="transmembrane region" description="Helical" evidence="7">
    <location>
        <begin position="103"/>
        <end position="122"/>
    </location>
</feature>
<feature type="transmembrane region" description="Helical" evidence="7">
    <location>
        <begin position="354"/>
        <end position="374"/>
    </location>
</feature>
<feature type="transmembrane region" description="Helical" evidence="7">
    <location>
        <begin position="380"/>
        <end position="397"/>
    </location>
</feature>
<keyword evidence="2" id="KW-0813">Transport</keyword>
<feature type="transmembrane region" description="Helical" evidence="7">
    <location>
        <begin position="35"/>
        <end position="59"/>
    </location>
</feature>
<keyword evidence="10" id="KW-1185">Reference proteome</keyword>
<dbReference type="CDD" id="cd17321">
    <property type="entry name" value="MFS_MMR_MDR_like"/>
    <property type="match status" value="1"/>
</dbReference>
<dbReference type="PANTHER" id="PTHR42718:SF46">
    <property type="entry name" value="BLR6921 PROTEIN"/>
    <property type="match status" value="1"/>
</dbReference>
<keyword evidence="5 7" id="KW-1133">Transmembrane helix</keyword>
<keyword evidence="6 7" id="KW-0472">Membrane</keyword>
<evidence type="ECO:0000256" key="5">
    <source>
        <dbReference type="ARBA" id="ARBA00022989"/>
    </source>
</evidence>
<dbReference type="GO" id="GO:0005886">
    <property type="term" value="C:plasma membrane"/>
    <property type="evidence" value="ECO:0007669"/>
    <property type="project" value="UniProtKB-SubCell"/>
</dbReference>
<dbReference type="Pfam" id="PF07690">
    <property type="entry name" value="MFS_1"/>
    <property type="match status" value="1"/>
</dbReference>